<feature type="transmembrane region" description="Helical" evidence="2">
    <location>
        <begin position="516"/>
        <end position="536"/>
    </location>
</feature>
<keyword evidence="2" id="KW-0812">Transmembrane</keyword>
<dbReference type="Proteomes" id="UP001177023">
    <property type="component" value="Unassembled WGS sequence"/>
</dbReference>
<evidence type="ECO:0000256" key="1">
    <source>
        <dbReference type="SAM" id="MobiDB-lite"/>
    </source>
</evidence>
<proteinExistence type="predicted"/>
<evidence type="ECO:0000256" key="2">
    <source>
        <dbReference type="SAM" id="Phobius"/>
    </source>
</evidence>
<comment type="caution">
    <text evidence="3">The sequence shown here is derived from an EMBL/GenBank/DDBJ whole genome shotgun (WGS) entry which is preliminary data.</text>
</comment>
<protein>
    <submittedName>
        <fullName evidence="3">Uncharacterized protein</fullName>
    </submittedName>
</protein>
<sequence>MGIIFRRVAVEAGARSADTTLTSVTTTRYFDAWHREEDDDAHLHHQGKRNSEVFDFNTRDDAKKFLLVESRLRPRRSSEKIEADVAKNEAMRFRRHSGDDDQESECGKMWSKRRHLMKFMKMSRKRDYEVSDVFSRRNGPRRSPGRQRRQRQVLDKGAADDSGETVSVADVARPRSMLMRVLELKLLRLKLTRSYRSYPSCSSRLRGKDSVDDVDVIERMLLLLLKPDVKLSKLTQVYFKVKPASSLMGVAQAHVDVEQVGREVAEAAEAREVAEAYEAVEATDSAQLHTKVSQLRAAPAGPPQAQAAVQRLPSLTLDVILNLINYYYLVTPTPTFRPPRKQRQALTTATRKFERFCCRAVKEVDDPAGDFDLWESYLRAPHRISPLADAEQQLRQAQRLPHVERYSGDSQSGADLNANPEARSRTTTSTRAAILKRQYRKGPSPQASRPERRSRRKLRNNDLGKDKSFDSPIEEVPIQKRADRTSCPPFAVEHRLRQVAGISEDGNKMEPKVDSWNATIIAGVATCIYGVSIYMARVVLLPGGKLVRKRRGLIDNIFFNLMLSSGYIFCCIGFGVVGQTHGNWIEGLLCALITLNTEAWPSNNDVNPVTISSALLKTRSLLYLWRLLAVVFGTTAGYYAGFRFYAPIPPPTTSKDYPWAIGTAAETVNAILLRTLPHVSHLVITRLCSIQSATCFTTRINSGRNRPIACAVTIVCSMGMSLLNVIFVSRHVGTLIGMPLVAVLMHAGSHSIETLLIAHLIAPMLVCATFEWFLLPVIETQGRAEQITA</sequence>
<feature type="transmembrane region" description="Helical" evidence="2">
    <location>
        <begin position="557"/>
        <end position="577"/>
    </location>
</feature>
<evidence type="ECO:0000313" key="4">
    <source>
        <dbReference type="Proteomes" id="UP001177023"/>
    </source>
</evidence>
<gene>
    <name evidence="3" type="ORF">MSPICULIGERA_LOCUS9303</name>
</gene>
<keyword evidence="2" id="KW-0472">Membrane</keyword>
<feature type="region of interest" description="Disordered" evidence="1">
    <location>
        <begin position="404"/>
        <end position="475"/>
    </location>
</feature>
<dbReference type="EMBL" id="CATQJA010002495">
    <property type="protein sequence ID" value="CAJ0570870.1"/>
    <property type="molecule type" value="Genomic_DNA"/>
</dbReference>
<reference evidence="3" key="1">
    <citation type="submission" date="2023-06" db="EMBL/GenBank/DDBJ databases">
        <authorList>
            <person name="Delattre M."/>
        </authorList>
    </citation>
    <scope>NUCLEOTIDE SEQUENCE</scope>
    <source>
        <strain evidence="3">AF72</strain>
    </source>
</reference>
<feature type="compositionally biased region" description="Basic and acidic residues" evidence="1">
    <location>
        <begin position="459"/>
        <end position="469"/>
    </location>
</feature>
<feature type="transmembrane region" description="Helical" evidence="2">
    <location>
        <begin position="623"/>
        <end position="645"/>
    </location>
</feature>
<feature type="non-terminal residue" evidence="3">
    <location>
        <position position="789"/>
    </location>
</feature>
<evidence type="ECO:0000313" key="3">
    <source>
        <dbReference type="EMBL" id="CAJ0570870.1"/>
    </source>
</evidence>
<feature type="region of interest" description="Disordered" evidence="1">
    <location>
        <begin position="131"/>
        <end position="161"/>
    </location>
</feature>
<feature type="transmembrane region" description="Helical" evidence="2">
    <location>
        <begin position="755"/>
        <end position="775"/>
    </location>
</feature>
<keyword evidence="4" id="KW-1185">Reference proteome</keyword>
<accession>A0AA36CMP9</accession>
<keyword evidence="2" id="KW-1133">Transmembrane helix</keyword>
<dbReference type="AlphaFoldDB" id="A0AA36CMP9"/>
<feature type="compositionally biased region" description="Basic residues" evidence="1">
    <location>
        <begin position="138"/>
        <end position="151"/>
    </location>
</feature>
<organism evidence="3 4">
    <name type="scientific">Mesorhabditis spiculigera</name>
    <dbReference type="NCBI Taxonomy" id="96644"/>
    <lineage>
        <taxon>Eukaryota</taxon>
        <taxon>Metazoa</taxon>
        <taxon>Ecdysozoa</taxon>
        <taxon>Nematoda</taxon>
        <taxon>Chromadorea</taxon>
        <taxon>Rhabditida</taxon>
        <taxon>Rhabditina</taxon>
        <taxon>Rhabditomorpha</taxon>
        <taxon>Rhabditoidea</taxon>
        <taxon>Rhabditidae</taxon>
        <taxon>Mesorhabditinae</taxon>
        <taxon>Mesorhabditis</taxon>
    </lineage>
</organism>
<name>A0AA36CMP9_9BILA</name>
<feature type="transmembrane region" description="Helical" evidence="2">
    <location>
        <begin position="708"/>
        <end position="726"/>
    </location>
</feature>